<name>A0A395H2L4_9EURO</name>
<proteinExistence type="predicted"/>
<sequence length="188" mass="21910">MNERWTGLERRSIGKRRWEKSRATNFGSEKPGCDRQTGRYRIRPSGTRYHPYILIRNPKATRWESTCTATPRPRLVGAGDKDAAKRPRSYDTILGDLQKYCLLCVSWSYTPYLLEASKRWPHRARLGDCPIVRRHYHLAPQGARGPARYQAYEAVPDDNTAPGNCGRYRRSMIRYLTTTTRHRLIAER</sequence>
<dbReference type="AlphaFoldDB" id="A0A395H2L4"/>
<dbReference type="EMBL" id="KZ824433">
    <property type="protein sequence ID" value="RAL01996.1"/>
    <property type="molecule type" value="Genomic_DNA"/>
</dbReference>
<evidence type="ECO:0000313" key="1">
    <source>
        <dbReference type="EMBL" id="RAL01996.1"/>
    </source>
</evidence>
<dbReference type="OrthoDB" id="10426304at2759"/>
<protein>
    <submittedName>
        <fullName evidence="1">Uncharacterized protein</fullName>
    </submittedName>
</protein>
<dbReference type="GeneID" id="37228498"/>
<keyword evidence="2" id="KW-1185">Reference proteome</keyword>
<organism evidence="1 2">
    <name type="scientific">Aspergillus ibericus CBS 121593</name>
    <dbReference type="NCBI Taxonomy" id="1448316"/>
    <lineage>
        <taxon>Eukaryota</taxon>
        <taxon>Fungi</taxon>
        <taxon>Dikarya</taxon>
        <taxon>Ascomycota</taxon>
        <taxon>Pezizomycotina</taxon>
        <taxon>Eurotiomycetes</taxon>
        <taxon>Eurotiomycetidae</taxon>
        <taxon>Eurotiales</taxon>
        <taxon>Aspergillaceae</taxon>
        <taxon>Aspergillus</taxon>
        <taxon>Aspergillus subgen. Circumdati</taxon>
    </lineage>
</organism>
<accession>A0A395H2L4</accession>
<dbReference type="VEuPathDB" id="FungiDB:BO80DRAFT_49039"/>
<dbReference type="RefSeq" id="XP_025576323.1">
    <property type="nucleotide sequence ID" value="XM_025723633.1"/>
</dbReference>
<dbReference type="Proteomes" id="UP000249402">
    <property type="component" value="Unassembled WGS sequence"/>
</dbReference>
<evidence type="ECO:0000313" key="2">
    <source>
        <dbReference type="Proteomes" id="UP000249402"/>
    </source>
</evidence>
<reference evidence="1 2" key="1">
    <citation type="submission" date="2018-02" db="EMBL/GenBank/DDBJ databases">
        <title>The genomes of Aspergillus section Nigri reveals drivers in fungal speciation.</title>
        <authorList>
            <consortium name="DOE Joint Genome Institute"/>
            <person name="Vesth T.C."/>
            <person name="Nybo J."/>
            <person name="Theobald S."/>
            <person name="Brandl J."/>
            <person name="Frisvad J.C."/>
            <person name="Nielsen K.F."/>
            <person name="Lyhne E.K."/>
            <person name="Kogle M.E."/>
            <person name="Kuo A."/>
            <person name="Riley R."/>
            <person name="Clum A."/>
            <person name="Nolan M."/>
            <person name="Lipzen A."/>
            <person name="Salamov A."/>
            <person name="Henrissat B."/>
            <person name="Wiebenga A."/>
            <person name="De vries R.P."/>
            <person name="Grigoriev I.V."/>
            <person name="Mortensen U.H."/>
            <person name="Andersen M.R."/>
            <person name="Baker S.E."/>
        </authorList>
    </citation>
    <scope>NUCLEOTIDE SEQUENCE [LARGE SCALE GENOMIC DNA]</scope>
    <source>
        <strain evidence="1 2">CBS 121593</strain>
    </source>
</reference>
<gene>
    <name evidence="1" type="ORF">BO80DRAFT_49039</name>
</gene>